<dbReference type="InterPro" id="IPR005101">
    <property type="entry name" value="Cryptochr/Photolyase_FAD-bd"/>
</dbReference>
<evidence type="ECO:0000256" key="5">
    <source>
        <dbReference type="ARBA" id="ARBA00022991"/>
    </source>
</evidence>
<dbReference type="InterPro" id="IPR014729">
    <property type="entry name" value="Rossmann-like_a/b/a_fold"/>
</dbReference>
<accession>A0A5C2HFL2</accession>
<name>A0A5C2HFL2_9BACT</name>
<dbReference type="GO" id="GO:0003677">
    <property type="term" value="F:DNA binding"/>
    <property type="evidence" value="ECO:0007669"/>
    <property type="project" value="TreeGrafter"/>
</dbReference>
<evidence type="ECO:0000313" key="8">
    <source>
        <dbReference type="EMBL" id="QEP35624.1"/>
    </source>
</evidence>
<dbReference type="EMBL" id="CP035928">
    <property type="protein sequence ID" value="QEP35624.1"/>
    <property type="molecule type" value="Genomic_DNA"/>
</dbReference>
<evidence type="ECO:0000256" key="2">
    <source>
        <dbReference type="ARBA" id="ARBA00017881"/>
    </source>
</evidence>
<feature type="binding site" evidence="6">
    <location>
        <position position="206"/>
    </location>
    <ligand>
        <name>FAD</name>
        <dbReference type="ChEBI" id="CHEBI:57692"/>
    </ligand>
</feature>
<keyword evidence="3 6" id="KW-0285">Flavoprotein</keyword>
<comment type="cofactor">
    <cofactor evidence="6 7">
        <name>FAD</name>
        <dbReference type="ChEBI" id="CHEBI:57692"/>
    </cofactor>
    <text evidence="6 7">Binds 1 FAD per subunit.</text>
</comment>
<dbReference type="InterPro" id="IPR002081">
    <property type="entry name" value="Cryptochrome/DNA_photolyase_1"/>
</dbReference>
<dbReference type="Gene3D" id="1.25.40.80">
    <property type="match status" value="1"/>
</dbReference>
<protein>
    <recommendedName>
        <fullName evidence="2 7">Cryptochrome DASH</fullName>
    </recommendedName>
</protein>
<dbReference type="Gene3D" id="1.10.579.10">
    <property type="entry name" value="DNA Cyclobutane Dipyrimidine Photolyase, subunit A, domain 3"/>
    <property type="match status" value="1"/>
</dbReference>
<sequence length="425" mass="50443">MKLSIIVFRNNLRIDDNYPLYNACKDSEYVLGLYSLENLQGEIYNFKKCDVFREKFIKESLLNLKENLSYYGINLSVVNSISEALKLLDSKYDITIYFDKEVGSEELEFENILKQYNYKSYFTQTMITPFEFDYKKSFSHFRKKAEKQEIKEPLGKIETKKSVEFETLDIQIPNIKIENPHAIVFKGGETEALKQLQNYLPKIHEYKTTRNEMSGFENSTKFSPYLAMGCISPRRIYHEIKKQEKITYESESSYWIYFELLWRDFFHLVMKYSQNKLFLKSGIKDKKYNFREDKKLFRDFFSANTGLDLIDSSINELRSTGWLSNRNRQIVASYFVKNLGLDWRVGAAFFESFLVDYNPASNYGNWAYQAYVGNDTSYRLFDVKKQSNMYNGSEYINKWLVEKSNKKIDYISMAETVKSEVFFED</sequence>
<keyword evidence="4 6" id="KW-0274">FAD</keyword>
<evidence type="ECO:0000256" key="4">
    <source>
        <dbReference type="ARBA" id="ARBA00022827"/>
    </source>
</evidence>
<dbReference type="Gene3D" id="3.40.50.620">
    <property type="entry name" value="HUPs"/>
    <property type="match status" value="1"/>
</dbReference>
<evidence type="ECO:0000256" key="3">
    <source>
        <dbReference type="ARBA" id="ARBA00022630"/>
    </source>
</evidence>
<proteinExistence type="inferred from homology"/>
<evidence type="ECO:0000256" key="6">
    <source>
        <dbReference type="PIRSR" id="PIRSR602081-1"/>
    </source>
</evidence>
<dbReference type="GO" id="GO:0071949">
    <property type="term" value="F:FAD binding"/>
    <property type="evidence" value="ECO:0007669"/>
    <property type="project" value="TreeGrafter"/>
</dbReference>
<comment type="similarity">
    <text evidence="1 7">Belongs to the DNA photolyase class-1 family.</text>
</comment>
<dbReference type="SUPFAM" id="SSF52425">
    <property type="entry name" value="Cryptochrome/photolyase, N-terminal domain"/>
    <property type="match status" value="1"/>
</dbReference>
<comment type="cofactor">
    <cofactor evidence="7">
        <name>(6R)-5,10-methylene-5,6,7,8-tetrahydrofolate</name>
        <dbReference type="ChEBI" id="CHEBI:15636"/>
    </cofactor>
    <text evidence="7">Binds 1 5,10-methenyltetrahydrofolate (MTHF) per subunit.</text>
</comment>
<dbReference type="SUPFAM" id="SSF48173">
    <property type="entry name" value="Cryptochrome/photolyase FAD-binding domain"/>
    <property type="match status" value="1"/>
</dbReference>
<comment type="function">
    <text evidence="7">May have a photoreceptor function.</text>
</comment>
<dbReference type="Pfam" id="PF03441">
    <property type="entry name" value="FAD_binding_7"/>
    <property type="match status" value="1"/>
</dbReference>
<dbReference type="RefSeq" id="WP_130234508.1">
    <property type="nucleotide sequence ID" value="NZ_BMEF01000030.1"/>
</dbReference>
<dbReference type="GO" id="GO:0000719">
    <property type="term" value="P:photoreactive repair"/>
    <property type="evidence" value="ECO:0007669"/>
    <property type="project" value="TreeGrafter"/>
</dbReference>
<dbReference type="KEGG" id="apai:APAC_2582"/>
<evidence type="ECO:0000256" key="1">
    <source>
        <dbReference type="ARBA" id="ARBA00005862"/>
    </source>
</evidence>
<dbReference type="InterPro" id="IPR006050">
    <property type="entry name" value="DNA_photolyase_N"/>
</dbReference>
<dbReference type="GO" id="GO:0003913">
    <property type="term" value="F:DNA photolyase activity"/>
    <property type="evidence" value="ECO:0007669"/>
    <property type="project" value="InterPro"/>
</dbReference>
<dbReference type="OrthoDB" id="9772484at2"/>
<dbReference type="Pfam" id="PF00875">
    <property type="entry name" value="DNA_photolyase"/>
    <property type="match status" value="1"/>
</dbReference>
<reference evidence="8 9" key="3">
    <citation type="submission" date="2019-09" db="EMBL/GenBank/DDBJ databases">
        <title>Taxonomic note: a critical rebuttal of the proposed division of the genus Arcobacter into six genera, emended descriptions of Arcobacter anaerophilus and the genus Arcobacter, and an assessment of genus-level boundaries for Epsilonproteobacteria using in silico genomic comparator tools.</title>
        <authorList>
            <person name="On S.L.W."/>
            <person name="Miller W.G."/>
            <person name="Biggs P."/>
            <person name="Cornelius A."/>
            <person name="Vandamme P."/>
        </authorList>
    </citation>
    <scope>NUCLEOTIDE SEQUENCE [LARGE SCALE GENOMIC DNA]</scope>
    <source>
        <strain evidence="8 9">LMG 26638</strain>
    </source>
</reference>
<reference evidence="9" key="2">
    <citation type="submission" date="2019-09" db="EMBL/GenBank/DDBJ databases">
        <title>Complete genome sequencing of four Arcobacter species reveals a diverse suite of mobile elements.</title>
        <authorList>
            <person name="On S.L.W."/>
            <person name="Miller W.G."/>
            <person name="Biggs P."/>
            <person name="Cornelius A."/>
            <person name="Vandamme P."/>
        </authorList>
    </citation>
    <scope>NUCLEOTIDE SEQUENCE [LARGE SCALE GENOMIC DNA]</scope>
    <source>
        <strain evidence="9">LMG 26638</strain>
    </source>
</reference>
<feature type="binding site" evidence="6">
    <location>
        <begin position="259"/>
        <end position="266"/>
    </location>
    <ligand>
        <name>FAD</name>
        <dbReference type="ChEBI" id="CHEBI:57692"/>
    </ligand>
</feature>
<organism evidence="8 9">
    <name type="scientific">Malaciobacter pacificus</name>
    <dbReference type="NCBI Taxonomy" id="1080223"/>
    <lineage>
        <taxon>Bacteria</taxon>
        <taxon>Pseudomonadati</taxon>
        <taxon>Campylobacterota</taxon>
        <taxon>Epsilonproteobacteria</taxon>
        <taxon>Campylobacterales</taxon>
        <taxon>Arcobacteraceae</taxon>
        <taxon>Malaciobacter</taxon>
    </lineage>
</organism>
<dbReference type="PRINTS" id="PR00147">
    <property type="entry name" value="DNAPHOTLYASE"/>
</dbReference>
<gene>
    <name evidence="8" type="ORF">APAC_2582</name>
</gene>
<dbReference type="InterPro" id="IPR014133">
    <property type="entry name" value="Cry_DASH"/>
</dbReference>
<keyword evidence="5 7" id="KW-0157">Chromophore</keyword>
<keyword evidence="9" id="KW-1185">Reference proteome</keyword>
<evidence type="ECO:0000256" key="7">
    <source>
        <dbReference type="RuleBase" id="RU367151"/>
    </source>
</evidence>
<feature type="binding site" evidence="6">
    <location>
        <begin position="219"/>
        <end position="223"/>
    </location>
    <ligand>
        <name>FAD</name>
        <dbReference type="ChEBI" id="CHEBI:57692"/>
    </ligand>
</feature>
<reference evidence="8 9" key="1">
    <citation type="submission" date="2019-09" db="EMBL/GenBank/DDBJ databases">
        <title>Complete genome sequencing of four Arcobacter species reveals a diverse suite of mobile elements.</title>
        <authorList>
            <person name="Miller W.G."/>
            <person name="Yee E."/>
            <person name="Bono J.L."/>
        </authorList>
    </citation>
    <scope>NUCLEOTIDE SEQUENCE [LARGE SCALE GENOMIC DNA]</scope>
    <source>
        <strain evidence="8 9">LMG 26638</strain>
    </source>
</reference>
<dbReference type="InterPro" id="IPR036134">
    <property type="entry name" value="Crypto/Photolyase_FAD-like_sf"/>
</dbReference>
<dbReference type="NCBIfam" id="TIGR02765">
    <property type="entry name" value="crypto_DASH"/>
    <property type="match status" value="1"/>
</dbReference>
<dbReference type="InterPro" id="IPR036155">
    <property type="entry name" value="Crypto/Photolyase_N_sf"/>
</dbReference>
<dbReference type="AlphaFoldDB" id="A0A5C2HFL2"/>
<dbReference type="PANTHER" id="PTHR11455:SF22">
    <property type="entry name" value="CRYPTOCHROME DASH"/>
    <property type="match status" value="1"/>
</dbReference>
<dbReference type="PROSITE" id="PS51645">
    <property type="entry name" value="PHR_CRY_ALPHA_BETA"/>
    <property type="match status" value="1"/>
</dbReference>
<dbReference type="Proteomes" id="UP000322726">
    <property type="component" value="Chromosome"/>
</dbReference>
<dbReference type="PANTHER" id="PTHR11455">
    <property type="entry name" value="CRYPTOCHROME"/>
    <property type="match status" value="1"/>
</dbReference>
<evidence type="ECO:0000313" key="9">
    <source>
        <dbReference type="Proteomes" id="UP000322726"/>
    </source>
</evidence>